<keyword evidence="3" id="KW-0804">Transcription</keyword>
<keyword evidence="1" id="KW-0805">Transcription regulation</keyword>
<gene>
    <name evidence="6" type="ORF">MCOO_15740</name>
</gene>
<evidence type="ECO:0000259" key="5">
    <source>
        <dbReference type="Pfam" id="PF17939"/>
    </source>
</evidence>
<proteinExistence type="predicted"/>
<evidence type="ECO:0000256" key="1">
    <source>
        <dbReference type="ARBA" id="ARBA00023015"/>
    </source>
</evidence>
<dbReference type="PANTHER" id="PTHR30055:SF234">
    <property type="entry name" value="HTH-TYPE TRANSCRIPTIONAL REGULATOR BETI"/>
    <property type="match status" value="1"/>
</dbReference>
<evidence type="ECO:0000256" key="2">
    <source>
        <dbReference type="ARBA" id="ARBA00023125"/>
    </source>
</evidence>
<dbReference type="PANTHER" id="PTHR30055">
    <property type="entry name" value="HTH-TYPE TRANSCRIPTIONAL REGULATOR RUTR"/>
    <property type="match status" value="1"/>
</dbReference>
<reference evidence="6 7" key="1">
    <citation type="journal article" date="2019" name="Emerg. Microbes Infect.">
        <title>Comprehensive subspecies identification of 175 nontuberculous mycobacteria species based on 7547 genomic profiles.</title>
        <authorList>
            <person name="Matsumoto Y."/>
            <person name="Kinjo T."/>
            <person name="Motooka D."/>
            <person name="Nabeya D."/>
            <person name="Jung N."/>
            <person name="Uechi K."/>
            <person name="Horii T."/>
            <person name="Iida T."/>
            <person name="Fujita J."/>
            <person name="Nakamura S."/>
        </authorList>
    </citation>
    <scope>NUCLEOTIDE SEQUENCE [LARGE SCALE GENOMIC DNA]</scope>
    <source>
        <strain evidence="6 7">JCM 12404</strain>
    </source>
</reference>
<accession>A0A7I7KV09</accession>
<keyword evidence="2" id="KW-0238">DNA-binding</keyword>
<name>A0A7I7KV09_9MYCO</name>
<keyword evidence="7" id="KW-1185">Reference proteome</keyword>
<evidence type="ECO:0000259" key="4">
    <source>
        <dbReference type="Pfam" id="PF00440"/>
    </source>
</evidence>
<evidence type="ECO:0000313" key="7">
    <source>
        <dbReference type="Proteomes" id="UP000465866"/>
    </source>
</evidence>
<feature type="domain" description="HTH tetR-type" evidence="4">
    <location>
        <begin position="20"/>
        <end position="67"/>
    </location>
</feature>
<dbReference type="KEGG" id="mcoo:MCOO_15740"/>
<evidence type="ECO:0000256" key="3">
    <source>
        <dbReference type="ARBA" id="ARBA00023163"/>
    </source>
</evidence>
<sequence>MSVETRSRRSPRGDNTRATILTAAEKLFAEHGIAAVSHRQIVAAARQGNGAAIGYHFGTTTDLVRAIEDKHGDHIESLRTRTISDMGSSPGLRDWVACLVLPLTDHLSAIGTPSWYARFAAQVLTDPTYRRIIIKNSFESASLHHVVEEIGRALPEVPEQELAERSVMMRTMLIYTCAEFERVLAEGNPSPWPHWPAAAHGLIDGIVALMQGPVTRLD</sequence>
<dbReference type="RefSeq" id="WP_170308161.1">
    <property type="nucleotide sequence ID" value="NZ_AP022569.1"/>
</dbReference>
<dbReference type="GO" id="GO:0000976">
    <property type="term" value="F:transcription cis-regulatory region binding"/>
    <property type="evidence" value="ECO:0007669"/>
    <property type="project" value="TreeGrafter"/>
</dbReference>
<dbReference type="EMBL" id="AP022569">
    <property type="protein sequence ID" value="BBX45559.1"/>
    <property type="molecule type" value="Genomic_DNA"/>
</dbReference>
<dbReference type="Gene3D" id="1.10.357.10">
    <property type="entry name" value="Tetracycline Repressor, domain 2"/>
    <property type="match status" value="1"/>
</dbReference>
<dbReference type="InterPro" id="IPR050109">
    <property type="entry name" value="HTH-type_TetR-like_transc_reg"/>
</dbReference>
<dbReference type="Proteomes" id="UP000465866">
    <property type="component" value="Chromosome"/>
</dbReference>
<dbReference type="InterPro" id="IPR041586">
    <property type="entry name" value="PsrA_TetR_C"/>
</dbReference>
<dbReference type="Pfam" id="PF17939">
    <property type="entry name" value="TetR_C_30"/>
    <property type="match status" value="1"/>
</dbReference>
<protein>
    <submittedName>
        <fullName evidence="6">TetR family transcriptional regulator</fullName>
    </submittedName>
</protein>
<dbReference type="Pfam" id="PF00440">
    <property type="entry name" value="TetR_N"/>
    <property type="match status" value="1"/>
</dbReference>
<feature type="domain" description="PsrA tetracyclin repressor-like C-terminal" evidence="5">
    <location>
        <begin position="99"/>
        <end position="205"/>
    </location>
</feature>
<dbReference type="InterPro" id="IPR001647">
    <property type="entry name" value="HTH_TetR"/>
</dbReference>
<dbReference type="InterPro" id="IPR009057">
    <property type="entry name" value="Homeodomain-like_sf"/>
</dbReference>
<dbReference type="GO" id="GO:0003700">
    <property type="term" value="F:DNA-binding transcription factor activity"/>
    <property type="evidence" value="ECO:0007669"/>
    <property type="project" value="TreeGrafter"/>
</dbReference>
<organism evidence="6 7">
    <name type="scientific">Mycobacterium cookii</name>
    <dbReference type="NCBI Taxonomy" id="1775"/>
    <lineage>
        <taxon>Bacteria</taxon>
        <taxon>Bacillati</taxon>
        <taxon>Actinomycetota</taxon>
        <taxon>Actinomycetes</taxon>
        <taxon>Mycobacteriales</taxon>
        <taxon>Mycobacteriaceae</taxon>
        <taxon>Mycobacterium</taxon>
    </lineage>
</organism>
<dbReference type="SUPFAM" id="SSF46689">
    <property type="entry name" value="Homeodomain-like"/>
    <property type="match status" value="1"/>
</dbReference>
<dbReference type="AlphaFoldDB" id="A0A7I7KV09"/>
<evidence type="ECO:0000313" key="6">
    <source>
        <dbReference type="EMBL" id="BBX45559.1"/>
    </source>
</evidence>